<dbReference type="InterPro" id="IPR032677">
    <property type="entry name" value="GTP_cyclohydro_II"/>
</dbReference>
<comment type="catalytic activity">
    <reaction evidence="2">
        <text>2,5-diamino-6-hydroxy-4-(5-phosphoribosylamino)-pyrimidine + H2O = 2,5,6-triamino-4-hydroxypyrimidine + D-ribose 5-phosphate</text>
        <dbReference type="Rhea" id="RHEA:23436"/>
        <dbReference type="ChEBI" id="CHEBI:15377"/>
        <dbReference type="ChEBI" id="CHEBI:58614"/>
        <dbReference type="ChEBI" id="CHEBI:78346"/>
        <dbReference type="ChEBI" id="CHEBI:137796"/>
    </reaction>
</comment>
<dbReference type="GO" id="GO:0046872">
    <property type="term" value="F:metal ion binding"/>
    <property type="evidence" value="ECO:0007669"/>
    <property type="project" value="UniProtKB-KW"/>
</dbReference>
<sequence length="364" mass="41602">MDYWRLLVKLQTDNWCTLPTAMGEFRMYDTTDDNISVICIGDIKSQGKLPLLRIHSSCRASEVFGALDCDCADQLRESMKNLVFEGRGMIVYQQQEGRGHGLSLKITAVRAMEYDNLDTAQAFEKLGLEQDIRTYAEAVELLKQLNISAVRLVSNNPRKHQYLSDHGIQTQMVNTNPNIRPENREYLFTKNEKLGHMLPLEASSYESEPVYFYHSDQPWGELSNFSRHSVFIDGVIWPTTEHYYQAQKFTHEVHRESIRCASTPMLAKSQAYTLVDQFGRNDWEAIREDIMLTALRAKFSQHPDVATKLLSSGSRKLVERTTNDEYWGDPGDGSGQNRLGELLMKVRAGLTSQVSSVSVLMEYH</sequence>
<gene>
    <name evidence="15" type="ORF">VEZ01S_25_00290</name>
</gene>
<keyword evidence="10" id="KW-0862">Zinc</keyword>
<name>U3AJN9_9VIBR</name>
<protein>
    <recommendedName>
        <fullName evidence="5">GTP cyclohydrolase II</fullName>
        <ecNumber evidence="5">3.5.4.25</ecNumber>
    </recommendedName>
</protein>
<dbReference type="InterPro" id="IPR037238">
    <property type="entry name" value="YbiA-like_sf"/>
</dbReference>
<evidence type="ECO:0000256" key="2">
    <source>
        <dbReference type="ARBA" id="ARBA00000751"/>
    </source>
</evidence>
<evidence type="ECO:0000256" key="12">
    <source>
        <dbReference type="ARBA" id="ARBA00049295"/>
    </source>
</evidence>
<dbReference type="CDD" id="cd00641">
    <property type="entry name" value="GTP_cyclohydro2"/>
    <property type="match status" value="1"/>
</dbReference>
<dbReference type="GO" id="GO:0009231">
    <property type="term" value="P:riboflavin biosynthetic process"/>
    <property type="evidence" value="ECO:0007669"/>
    <property type="project" value="UniProtKB-UniPathway"/>
</dbReference>
<dbReference type="PANTHER" id="PTHR21327:SF18">
    <property type="entry name" value="3,4-DIHYDROXY-2-BUTANONE 4-PHOSPHATE SYNTHASE"/>
    <property type="match status" value="1"/>
</dbReference>
<dbReference type="InterPro" id="IPR036144">
    <property type="entry name" value="RibA-like_sf"/>
</dbReference>
<evidence type="ECO:0000256" key="6">
    <source>
        <dbReference type="ARBA" id="ARBA00022619"/>
    </source>
</evidence>
<evidence type="ECO:0000256" key="5">
    <source>
        <dbReference type="ARBA" id="ARBA00012762"/>
    </source>
</evidence>
<keyword evidence="9" id="KW-0378">Hydrolase</keyword>
<dbReference type="SUPFAM" id="SSF142695">
    <property type="entry name" value="RibA-like"/>
    <property type="match status" value="1"/>
</dbReference>
<comment type="catalytic activity">
    <reaction evidence="1">
        <text>5-amino-6-(5-phospho-D-ribosylamino)uracil + H2O = 5,6-diaminouracil + D-ribose 5-phosphate</text>
        <dbReference type="Rhea" id="RHEA:55020"/>
        <dbReference type="ChEBI" id="CHEBI:15377"/>
        <dbReference type="ChEBI" id="CHEBI:46252"/>
        <dbReference type="ChEBI" id="CHEBI:58453"/>
        <dbReference type="ChEBI" id="CHEBI:78346"/>
    </reaction>
</comment>
<reference evidence="15 16" key="1">
    <citation type="submission" date="2013-09" db="EMBL/GenBank/DDBJ databases">
        <title>Whole genome shotgun sequence of Vibrio ezurae NBRC 102218.</title>
        <authorList>
            <person name="Yoshida I."/>
            <person name="Hosoyama A."/>
            <person name="Numata M."/>
            <person name="Hashimoto M."/>
            <person name="Hosoyama Y."/>
            <person name="Tsuchikane K."/>
            <person name="Noguchi M."/>
            <person name="Hirakata S."/>
            <person name="Ichikawa N."/>
            <person name="Ohji S."/>
            <person name="Yamazoe A."/>
            <person name="Fujita N."/>
        </authorList>
    </citation>
    <scope>NUCLEOTIDE SEQUENCE [LARGE SCALE GENOMIC DNA]</scope>
    <source>
        <strain evidence="15 16">NBRC 102218</strain>
    </source>
</reference>
<comment type="caution">
    <text evidence="15">The sequence shown here is derived from an EMBL/GenBank/DDBJ whole genome shotgun (WGS) entry which is preliminary data.</text>
</comment>
<evidence type="ECO:0000256" key="10">
    <source>
        <dbReference type="ARBA" id="ARBA00022833"/>
    </source>
</evidence>
<dbReference type="eggNOG" id="COG3236">
    <property type="taxonomic scope" value="Bacteria"/>
</dbReference>
<dbReference type="eggNOG" id="COG0807">
    <property type="taxonomic scope" value="Bacteria"/>
</dbReference>
<dbReference type="Pfam" id="PF00925">
    <property type="entry name" value="GTP_cyclohydro2"/>
    <property type="match status" value="1"/>
</dbReference>
<proteinExistence type="predicted"/>
<accession>U3AJN9</accession>
<evidence type="ECO:0000259" key="14">
    <source>
        <dbReference type="Pfam" id="PF08719"/>
    </source>
</evidence>
<dbReference type="UniPathway" id="UPA00275"/>
<dbReference type="InterPro" id="IPR012816">
    <property type="entry name" value="NADAR"/>
</dbReference>
<comment type="catalytic activity">
    <reaction evidence="12">
        <text>GTP + 4 H2O = 2,5-diamino-6-hydroxy-4-(5-phosphoribosylamino)-pyrimidine + formate + 2 phosphate + 3 H(+)</text>
        <dbReference type="Rhea" id="RHEA:23704"/>
        <dbReference type="ChEBI" id="CHEBI:15377"/>
        <dbReference type="ChEBI" id="CHEBI:15378"/>
        <dbReference type="ChEBI" id="CHEBI:15740"/>
        <dbReference type="ChEBI" id="CHEBI:37565"/>
        <dbReference type="ChEBI" id="CHEBI:43474"/>
        <dbReference type="ChEBI" id="CHEBI:58614"/>
        <dbReference type="EC" id="3.5.4.25"/>
    </reaction>
</comment>
<dbReference type="Proteomes" id="UP000016562">
    <property type="component" value="Unassembled WGS sequence"/>
</dbReference>
<dbReference type="PANTHER" id="PTHR21327">
    <property type="entry name" value="GTP CYCLOHYDROLASE II-RELATED"/>
    <property type="match status" value="1"/>
</dbReference>
<evidence type="ECO:0000256" key="4">
    <source>
        <dbReference type="ARBA" id="ARBA00004853"/>
    </source>
</evidence>
<evidence type="ECO:0000256" key="3">
    <source>
        <dbReference type="ARBA" id="ARBA00001947"/>
    </source>
</evidence>
<feature type="domain" description="GTP cyclohydrolase II" evidence="13">
    <location>
        <begin position="16"/>
        <end position="169"/>
    </location>
</feature>
<comment type="pathway">
    <text evidence="4">Cofactor biosynthesis; riboflavin biosynthesis; 5-amino-6-(D-ribitylamino)uracil from GTP: step 1/4.</text>
</comment>
<dbReference type="NCBIfam" id="NF001591">
    <property type="entry name" value="PRK00393.1"/>
    <property type="match status" value="1"/>
</dbReference>
<evidence type="ECO:0000256" key="7">
    <source>
        <dbReference type="ARBA" id="ARBA00022723"/>
    </source>
</evidence>
<keyword evidence="11" id="KW-0342">GTP-binding</keyword>
<evidence type="ECO:0000256" key="9">
    <source>
        <dbReference type="ARBA" id="ARBA00022801"/>
    </source>
</evidence>
<keyword evidence="8" id="KW-0547">Nucleotide-binding</keyword>
<dbReference type="GO" id="GO:0005829">
    <property type="term" value="C:cytosol"/>
    <property type="evidence" value="ECO:0007669"/>
    <property type="project" value="TreeGrafter"/>
</dbReference>
<dbReference type="InterPro" id="IPR000926">
    <property type="entry name" value="RibA"/>
</dbReference>
<dbReference type="NCBIfam" id="TIGR02464">
    <property type="entry name" value="ribofla_fusion"/>
    <property type="match status" value="1"/>
</dbReference>
<evidence type="ECO:0000256" key="8">
    <source>
        <dbReference type="ARBA" id="ARBA00022741"/>
    </source>
</evidence>
<evidence type="ECO:0000313" key="16">
    <source>
        <dbReference type="Proteomes" id="UP000016562"/>
    </source>
</evidence>
<dbReference type="GO" id="GO:0008686">
    <property type="term" value="F:3,4-dihydroxy-2-butanone-4-phosphate synthase activity"/>
    <property type="evidence" value="ECO:0007669"/>
    <property type="project" value="TreeGrafter"/>
</dbReference>
<keyword evidence="7" id="KW-0479">Metal-binding</keyword>
<dbReference type="AlphaFoldDB" id="U3AJN9"/>
<evidence type="ECO:0000259" key="13">
    <source>
        <dbReference type="Pfam" id="PF00925"/>
    </source>
</evidence>
<dbReference type="Pfam" id="PF08719">
    <property type="entry name" value="NADAR"/>
    <property type="match status" value="1"/>
</dbReference>
<keyword evidence="6" id="KW-0686">Riboflavin biosynthesis</keyword>
<dbReference type="STRING" id="1219080.VEZ01S_25_00290"/>
<dbReference type="EC" id="3.5.4.25" evidence="5"/>
<dbReference type="Gene3D" id="3.40.50.10990">
    <property type="entry name" value="GTP cyclohydrolase II"/>
    <property type="match status" value="1"/>
</dbReference>
<dbReference type="RefSeq" id="WP_021713854.1">
    <property type="nucleotide sequence ID" value="NZ_BATM01000025.1"/>
</dbReference>
<dbReference type="EMBL" id="BATM01000025">
    <property type="protein sequence ID" value="GAD80146.1"/>
    <property type="molecule type" value="Genomic_DNA"/>
</dbReference>
<feature type="domain" description="NADAR" evidence="14">
    <location>
        <begin position="211"/>
        <end position="350"/>
    </location>
</feature>
<dbReference type="GO" id="GO:0005525">
    <property type="term" value="F:GTP binding"/>
    <property type="evidence" value="ECO:0007669"/>
    <property type="project" value="UniProtKB-KW"/>
</dbReference>
<dbReference type="Gene3D" id="1.10.357.40">
    <property type="entry name" value="YbiA-like"/>
    <property type="match status" value="1"/>
</dbReference>
<keyword evidence="16" id="KW-1185">Reference proteome</keyword>
<organism evidence="15 16">
    <name type="scientific">Vibrio ezurae NBRC 102218</name>
    <dbReference type="NCBI Taxonomy" id="1219080"/>
    <lineage>
        <taxon>Bacteria</taxon>
        <taxon>Pseudomonadati</taxon>
        <taxon>Pseudomonadota</taxon>
        <taxon>Gammaproteobacteria</taxon>
        <taxon>Vibrionales</taxon>
        <taxon>Vibrionaceae</taxon>
        <taxon>Vibrio</taxon>
    </lineage>
</organism>
<evidence type="ECO:0000256" key="11">
    <source>
        <dbReference type="ARBA" id="ARBA00023134"/>
    </source>
</evidence>
<evidence type="ECO:0000256" key="1">
    <source>
        <dbReference type="ARBA" id="ARBA00000022"/>
    </source>
</evidence>
<dbReference type="SUPFAM" id="SSF143990">
    <property type="entry name" value="YbiA-like"/>
    <property type="match status" value="1"/>
</dbReference>
<dbReference type="CDD" id="cd15457">
    <property type="entry name" value="NADAR"/>
    <property type="match status" value="1"/>
</dbReference>
<comment type="cofactor">
    <cofactor evidence="3">
        <name>Zn(2+)</name>
        <dbReference type="ChEBI" id="CHEBI:29105"/>
    </cofactor>
</comment>
<dbReference type="GO" id="GO:0003935">
    <property type="term" value="F:GTP cyclohydrolase II activity"/>
    <property type="evidence" value="ECO:0007669"/>
    <property type="project" value="UniProtKB-EC"/>
</dbReference>
<evidence type="ECO:0000313" key="15">
    <source>
        <dbReference type="EMBL" id="GAD80146.1"/>
    </source>
</evidence>